<evidence type="ECO:0000256" key="1">
    <source>
        <dbReference type="ARBA" id="ARBA00022763"/>
    </source>
</evidence>
<protein>
    <submittedName>
        <fullName evidence="3">MGMT family protein</fullName>
    </submittedName>
</protein>
<dbReference type="Gene3D" id="1.10.10.10">
    <property type="entry name" value="Winged helix-like DNA-binding domain superfamily/Winged helix DNA-binding domain"/>
    <property type="match status" value="1"/>
</dbReference>
<dbReference type="GO" id="GO:0006281">
    <property type="term" value="P:DNA repair"/>
    <property type="evidence" value="ECO:0007669"/>
    <property type="project" value="InterPro"/>
</dbReference>
<dbReference type="Proteomes" id="UP000823603">
    <property type="component" value="Unassembled WGS sequence"/>
</dbReference>
<feature type="domain" description="Methylated-DNA-[protein]-cysteine S-methyltransferase DNA binding" evidence="2">
    <location>
        <begin position="113"/>
        <end position="153"/>
    </location>
</feature>
<dbReference type="InterPro" id="IPR036217">
    <property type="entry name" value="MethylDNA_cys_MeTrfase_DNAb"/>
</dbReference>
<dbReference type="AlphaFoldDB" id="A0A9D9IEL1"/>
<name>A0A9D9IEL1_9BACT</name>
<dbReference type="EMBL" id="JADIMB010000001">
    <property type="protein sequence ID" value="MBO8470218.1"/>
    <property type="molecule type" value="Genomic_DNA"/>
</dbReference>
<sequence>MDPDLHHLSELQWIVTRIDGKIASVALDWKPLAWLSSKISPWPSGRISDLHCTKISTQELFEISDKAAWSDLILIGTPFQKKVWRALFCLTHPSEAEEGMDFPVKNGRLDGLLSYTEFASLCGNVSGVRAVAHAVALNPMPVIIPCHLIIPKETADRIEQTEKEADTTLFGRDGLCLDPSMYFGQFSLPGGSALKRDLILRHFSLLED</sequence>
<dbReference type="InterPro" id="IPR036388">
    <property type="entry name" value="WH-like_DNA-bd_sf"/>
</dbReference>
<organism evidence="3 4">
    <name type="scientific">Candidatus Cryptobacteroides faecavium</name>
    <dbReference type="NCBI Taxonomy" id="2840762"/>
    <lineage>
        <taxon>Bacteria</taxon>
        <taxon>Pseudomonadati</taxon>
        <taxon>Bacteroidota</taxon>
        <taxon>Bacteroidia</taxon>
        <taxon>Bacteroidales</taxon>
        <taxon>Candidatus Cryptobacteroides</taxon>
    </lineage>
</organism>
<comment type="caution">
    <text evidence="3">The sequence shown here is derived from an EMBL/GenBank/DDBJ whole genome shotgun (WGS) entry which is preliminary data.</text>
</comment>
<dbReference type="InterPro" id="IPR014048">
    <property type="entry name" value="MethylDNA_cys_MeTrfase_DNA-bd"/>
</dbReference>
<dbReference type="SUPFAM" id="SSF46767">
    <property type="entry name" value="Methylated DNA-protein cysteine methyltransferase, C-terminal domain"/>
    <property type="match status" value="1"/>
</dbReference>
<evidence type="ECO:0000313" key="3">
    <source>
        <dbReference type="EMBL" id="MBO8470218.1"/>
    </source>
</evidence>
<gene>
    <name evidence="3" type="ORF">IAB82_00285</name>
</gene>
<proteinExistence type="predicted"/>
<evidence type="ECO:0000313" key="4">
    <source>
        <dbReference type="Proteomes" id="UP000823603"/>
    </source>
</evidence>
<dbReference type="GO" id="GO:0003824">
    <property type="term" value="F:catalytic activity"/>
    <property type="evidence" value="ECO:0007669"/>
    <property type="project" value="InterPro"/>
</dbReference>
<evidence type="ECO:0000259" key="2">
    <source>
        <dbReference type="Pfam" id="PF01035"/>
    </source>
</evidence>
<dbReference type="PANTHER" id="PTHR10815:SF13">
    <property type="entry name" value="METHYLATED-DNA--PROTEIN-CYSTEINE METHYLTRANSFERASE"/>
    <property type="match status" value="1"/>
</dbReference>
<dbReference type="PANTHER" id="PTHR10815">
    <property type="entry name" value="METHYLATED-DNA--PROTEIN-CYSTEINE METHYLTRANSFERASE"/>
    <property type="match status" value="1"/>
</dbReference>
<dbReference type="Pfam" id="PF01035">
    <property type="entry name" value="DNA_binding_1"/>
    <property type="match status" value="1"/>
</dbReference>
<keyword evidence="1" id="KW-0227">DNA damage</keyword>
<accession>A0A9D9IEL1</accession>
<dbReference type="CDD" id="cd06445">
    <property type="entry name" value="ATase"/>
    <property type="match status" value="1"/>
</dbReference>
<reference evidence="3" key="1">
    <citation type="submission" date="2020-10" db="EMBL/GenBank/DDBJ databases">
        <authorList>
            <person name="Gilroy R."/>
        </authorList>
    </citation>
    <scope>NUCLEOTIDE SEQUENCE</scope>
    <source>
        <strain evidence="3">B2-22910</strain>
    </source>
</reference>
<reference evidence="3" key="2">
    <citation type="journal article" date="2021" name="PeerJ">
        <title>Extensive microbial diversity within the chicken gut microbiome revealed by metagenomics and culture.</title>
        <authorList>
            <person name="Gilroy R."/>
            <person name="Ravi A."/>
            <person name="Getino M."/>
            <person name="Pursley I."/>
            <person name="Horton D.L."/>
            <person name="Alikhan N.F."/>
            <person name="Baker D."/>
            <person name="Gharbi K."/>
            <person name="Hall N."/>
            <person name="Watson M."/>
            <person name="Adriaenssens E.M."/>
            <person name="Foster-Nyarko E."/>
            <person name="Jarju S."/>
            <person name="Secka A."/>
            <person name="Antonio M."/>
            <person name="Oren A."/>
            <person name="Chaudhuri R.R."/>
            <person name="La Ragione R."/>
            <person name="Hildebrand F."/>
            <person name="Pallen M.J."/>
        </authorList>
    </citation>
    <scope>NUCLEOTIDE SEQUENCE</scope>
    <source>
        <strain evidence="3">B2-22910</strain>
    </source>
</reference>